<dbReference type="Pfam" id="PF02625">
    <property type="entry name" value="XdhC_CoxI"/>
    <property type="match status" value="1"/>
</dbReference>
<dbReference type="PANTHER" id="PTHR30388:SF4">
    <property type="entry name" value="MOLYBDENUM COFACTOR INSERTION CHAPERONE PAOD"/>
    <property type="match status" value="1"/>
</dbReference>
<feature type="domain" description="XdhC- CoxI" evidence="1">
    <location>
        <begin position="3"/>
        <end position="69"/>
    </location>
</feature>
<name>A0A5R9IZM1_9PROT</name>
<keyword evidence="3" id="KW-1185">Reference proteome</keyword>
<reference evidence="2 3" key="1">
    <citation type="submission" date="2019-05" db="EMBL/GenBank/DDBJ databases">
        <authorList>
            <person name="Pankratov T."/>
            <person name="Grouzdev D."/>
        </authorList>
    </citation>
    <scope>NUCLEOTIDE SEQUENCE [LARGE SCALE GENOMIC DNA]</scope>
    <source>
        <strain evidence="2 3">KEBCLARHB70R</strain>
    </source>
</reference>
<organism evidence="2 3">
    <name type="scientific">Lichenicoccus roseus</name>
    <dbReference type="NCBI Taxonomy" id="2683649"/>
    <lineage>
        <taxon>Bacteria</taxon>
        <taxon>Pseudomonadati</taxon>
        <taxon>Pseudomonadota</taxon>
        <taxon>Alphaproteobacteria</taxon>
        <taxon>Acetobacterales</taxon>
        <taxon>Acetobacteraceae</taxon>
        <taxon>Lichenicoccus</taxon>
    </lineage>
</organism>
<comment type="caution">
    <text evidence="2">The sequence shown here is derived from an EMBL/GenBank/DDBJ whole genome shotgun (WGS) entry which is preliminary data.</text>
</comment>
<dbReference type="InterPro" id="IPR003777">
    <property type="entry name" value="XdhC_CoxI"/>
</dbReference>
<accession>A0A5R9IZM1</accession>
<proteinExistence type="predicted"/>
<sequence length="97" mass="9565">MRWHAGGDAVALATVTETWGSAPCPVGSMMAVSGSGRIEGSVSGGCVEAAVVQAAQDAIADGAPRRLSFAVSDGSAWSVGLACGGTIKVFVEALQLA</sequence>
<evidence type="ECO:0000259" key="1">
    <source>
        <dbReference type="Pfam" id="PF02625"/>
    </source>
</evidence>
<gene>
    <name evidence="2" type="ORF">FE263_19570</name>
</gene>
<dbReference type="PANTHER" id="PTHR30388">
    <property type="entry name" value="ALDEHYDE OXIDOREDUCTASE MOLYBDENUM COFACTOR ASSEMBLY PROTEIN"/>
    <property type="match status" value="1"/>
</dbReference>
<evidence type="ECO:0000313" key="3">
    <source>
        <dbReference type="Proteomes" id="UP000305654"/>
    </source>
</evidence>
<dbReference type="InterPro" id="IPR052698">
    <property type="entry name" value="MoCofactor_Util/Proc"/>
</dbReference>
<dbReference type="EMBL" id="VCDI01000010">
    <property type="protein sequence ID" value="TLU70895.1"/>
    <property type="molecule type" value="Genomic_DNA"/>
</dbReference>
<dbReference type="Proteomes" id="UP000305654">
    <property type="component" value="Unassembled WGS sequence"/>
</dbReference>
<protein>
    <submittedName>
        <fullName evidence="2">XdhC family protein</fullName>
    </submittedName>
</protein>
<dbReference type="AlphaFoldDB" id="A0A5R9IZM1"/>
<evidence type="ECO:0000313" key="2">
    <source>
        <dbReference type="EMBL" id="TLU70895.1"/>
    </source>
</evidence>
<dbReference type="OrthoDB" id="9815497at2"/>